<dbReference type="GO" id="GO:0043709">
    <property type="term" value="P:cell adhesion involved in single-species biofilm formation"/>
    <property type="evidence" value="ECO:0007669"/>
    <property type="project" value="TreeGrafter"/>
</dbReference>
<feature type="transmembrane region" description="Helical" evidence="3">
    <location>
        <begin position="337"/>
        <end position="354"/>
    </location>
</feature>
<feature type="transmembrane region" description="Helical" evidence="3">
    <location>
        <begin position="369"/>
        <end position="389"/>
    </location>
</feature>
<dbReference type="PANTHER" id="PTHR45138:SF9">
    <property type="entry name" value="DIGUANYLATE CYCLASE DGCM-RELATED"/>
    <property type="match status" value="1"/>
</dbReference>
<feature type="transmembrane region" description="Helical" evidence="3">
    <location>
        <begin position="189"/>
        <end position="208"/>
    </location>
</feature>
<evidence type="ECO:0000313" key="6">
    <source>
        <dbReference type="Proteomes" id="UP001170717"/>
    </source>
</evidence>
<evidence type="ECO:0000256" key="1">
    <source>
        <dbReference type="ARBA" id="ARBA00012528"/>
    </source>
</evidence>
<dbReference type="EMBL" id="JAUOQI010000008">
    <property type="protein sequence ID" value="MDO6578277.1"/>
    <property type="molecule type" value="Genomic_DNA"/>
</dbReference>
<dbReference type="InterPro" id="IPR011623">
    <property type="entry name" value="7TMR_DISM_rcpt_extracell_dom1"/>
</dbReference>
<dbReference type="InterPro" id="IPR050469">
    <property type="entry name" value="Diguanylate_Cyclase"/>
</dbReference>
<keyword evidence="5" id="KW-0808">Transferase</keyword>
<feature type="transmembrane region" description="Helical" evidence="3">
    <location>
        <begin position="249"/>
        <end position="270"/>
    </location>
</feature>
<keyword evidence="3" id="KW-1133">Transmembrane helix</keyword>
<evidence type="ECO:0000313" key="5">
    <source>
        <dbReference type="EMBL" id="MDO6578277.1"/>
    </source>
</evidence>
<dbReference type="PROSITE" id="PS50887">
    <property type="entry name" value="GGDEF"/>
    <property type="match status" value="1"/>
</dbReference>
<organism evidence="5 6">
    <name type="scientific">Alteromonas stellipolaris</name>
    <dbReference type="NCBI Taxonomy" id="233316"/>
    <lineage>
        <taxon>Bacteria</taxon>
        <taxon>Pseudomonadati</taxon>
        <taxon>Pseudomonadota</taxon>
        <taxon>Gammaproteobacteria</taxon>
        <taxon>Alteromonadales</taxon>
        <taxon>Alteromonadaceae</taxon>
        <taxon>Alteromonas/Salinimonas group</taxon>
        <taxon>Alteromonas</taxon>
    </lineage>
</organism>
<evidence type="ECO:0000256" key="3">
    <source>
        <dbReference type="SAM" id="Phobius"/>
    </source>
</evidence>
<dbReference type="InterPro" id="IPR029787">
    <property type="entry name" value="Nucleotide_cyclase"/>
</dbReference>
<feature type="transmembrane region" description="Helical" evidence="3">
    <location>
        <begin position="282"/>
        <end position="300"/>
    </location>
</feature>
<sequence length="555" mass="62048">MLSYFHLGVFYFLLILVVVPAFGQEPISVVDDKRIIADANVWHELDYSFDTSNLESKNKLAILKEAYEYAPVVPSLGGKSGSYFTKVVLDISQKGQYFVVVNANFIDVGLASYSSPVQPELSTQVFSQLLDDSTPPVLHFQAVTVQTVMANERVELWLFIKAKQFPTPVSITVLDSTEFYRFQKFNNGISIAGITTMFILSLLALLIYSGTRKRVALTCAGYLGIHAIGWMAASGMLGDIVHFPFNTSYWGMLLFPFAIACAAQFVSDLFECKTDHKKLFKFLNTLSLVSVVLGVGMWFMPFSIAYLLSHLLAMFWIVVTIAVGVSMIRQQDFRAKYFLAGNLLYSASLGYYIAAHSQYFGELAYPESVVIFALSLDCLCILLCLTEWFKLKQKEFNRNQYLSRIDSMTQLGNRFSLTECIEALDDYYVIIFIDLDGLKAINDKHGHDEGDKLIIKAASLLQQSFYFLGDIFRSGGDEFVGVLQADSTRETRNVADSALSIVSNVSMELSKQWSDAGVSFGIATSLETKVPSECISLADKRMYQHKAKSKHPRSG</sequence>
<dbReference type="GO" id="GO:0052621">
    <property type="term" value="F:diguanylate cyclase activity"/>
    <property type="evidence" value="ECO:0007669"/>
    <property type="project" value="UniProtKB-EC"/>
</dbReference>
<gene>
    <name evidence="5" type="ORF">Q4527_12795</name>
</gene>
<feature type="transmembrane region" description="Helical" evidence="3">
    <location>
        <begin position="306"/>
        <end position="325"/>
    </location>
</feature>
<dbReference type="AlphaFoldDB" id="A0AAW7Z4J9"/>
<evidence type="ECO:0000256" key="2">
    <source>
        <dbReference type="ARBA" id="ARBA00034247"/>
    </source>
</evidence>
<protein>
    <recommendedName>
        <fullName evidence="1">diguanylate cyclase</fullName>
        <ecNumber evidence="1">2.7.7.65</ecNumber>
    </recommendedName>
</protein>
<dbReference type="Pfam" id="PF07695">
    <property type="entry name" value="7TMR-DISM_7TM"/>
    <property type="match status" value="1"/>
</dbReference>
<accession>A0AAW7Z4J9</accession>
<dbReference type="SUPFAM" id="SSF55073">
    <property type="entry name" value="Nucleotide cyclase"/>
    <property type="match status" value="1"/>
</dbReference>
<dbReference type="CDD" id="cd01949">
    <property type="entry name" value="GGDEF"/>
    <property type="match status" value="1"/>
</dbReference>
<dbReference type="PANTHER" id="PTHR45138">
    <property type="entry name" value="REGULATORY COMPONENTS OF SENSORY TRANSDUCTION SYSTEM"/>
    <property type="match status" value="1"/>
</dbReference>
<comment type="caution">
    <text evidence="5">The sequence shown here is derived from an EMBL/GenBank/DDBJ whole genome shotgun (WGS) entry which is preliminary data.</text>
</comment>
<dbReference type="NCBIfam" id="TIGR00254">
    <property type="entry name" value="GGDEF"/>
    <property type="match status" value="1"/>
</dbReference>
<dbReference type="Gene3D" id="3.30.70.270">
    <property type="match status" value="1"/>
</dbReference>
<dbReference type="Proteomes" id="UP001170717">
    <property type="component" value="Unassembled WGS sequence"/>
</dbReference>
<dbReference type="InterPro" id="IPR000160">
    <property type="entry name" value="GGDEF_dom"/>
</dbReference>
<keyword evidence="5" id="KW-0548">Nucleotidyltransferase</keyword>
<evidence type="ECO:0000259" key="4">
    <source>
        <dbReference type="PROSITE" id="PS50887"/>
    </source>
</evidence>
<dbReference type="RefSeq" id="WP_303538579.1">
    <property type="nucleotide sequence ID" value="NZ_JAUOQI010000008.1"/>
</dbReference>
<keyword evidence="3" id="KW-0472">Membrane</keyword>
<dbReference type="GO" id="GO:0005886">
    <property type="term" value="C:plasma membrane"/>
    <property type="evidence" value="ECO:0007669"/>
    <property type="project" value="TreeGrafter"/>
</dbReference>
<feature type="transmembrane region" description="Helical" evidence="3">
    <location>
        <begin position="215"/>
        <end position="237"/>
    </location>
</feature>
<reference evidence="5" key="1">
    <citation type="submission" date="2023-07" db="EMBL/GenBank/DDBJ databases">
        <title>Genome content predicts the carbon catabolic preferences of heterotrophic bacteria.</title>
        <authorList>
            <person name="Gralka M."/>
        </authorList>
    </citation>
    <scope>NUCLEOTIDE SEQUENCE</scope>
    <source>
        <strain evidence="5">F2M12</strain>
    </source>
</reference>
<keyword evidence="3" id="KW-0812">Transmembrane</keyword>
<dbReference type="GO" id="GO:1902201">
    <property type="term" value="P:negative regulation of bacterial-type flagellum-dependent cell motility"/>
    <property type="evidence" value="ECO:0007669"/>
    <property type="project" value="TreeGrafter"/>
</dbReference>
<dbReference type="EC" id="2.7.7.65" evidence="1"/>
<proteinExistence type="predicted"/>
<comment type="catalytic activity">
    <reaction evidence="2">
        <text>2 GTP = 3',3'-c-di-GMP + 2 diphosphate</text>
        <dbReference type="Rhea" id="RHEA:24898"/>
        <dbReference type="ChEBI" id="CHEBI:33019"/>
        <dbReference type="ChEBI" id="CHEBI:37565"/>
        <dbReference type="ChEBI" id="CHEBI:58805"/>
        <dbReference type="EC" id="2.7.7.65"/>
    </reaction>
</comment>
<dbReference type="Pfam" id="PF00990">
    <property type="entry name" value="GGDEF"/>
    <property type="match status" value="1"/>
</dbReference>
<dbReference type="InterPro" id="IPR043128">
    <property type="entry name" value="Rev_trsase/Diguanyl_cyclase"/>
</dbReference>
<name>A0AAW7Z4J9_9ALTE</name>
<feature type="domain" description="GGDEF" evidence="4">
    <location>
        <begin position="426"/>
        <end position="555"/>
    </location>
</feature>
<dbReference type="SMART" id="SM00267">
    <property type="entry name" value="GGDEF"/>
    <property type="match status" value="1"/>
</dbReference>